<organism evidence="3 4">
    <name type="scientific">Lepisosteus oculatus</name>
    <name type="common">Spotted gar</name>
    <dbReference type="NCBI Taxonomy" id="7918"/>
    <lineage>
        <taxon>Eukaryota</taxon>
        <taxon>Metazoa</taxon>
        <taxon>Chordata</taxon>
        <taxon>Craniata</taxon>
        <taxon>Vertebrata</taxon>
        <taxon>Euteleostomi</taxon>
        <taxon>Actinopterygii</taxon>
        <taxon>Neopterygii</taxon>
        <taxon>Holostei</taxon>
        <taxon>Semionotiformes</taxon>
        <taxon>Lepisosteidae</taxon>
        <taxon>Lepisosteus</taxon>
    </lineage>
</organism>
<accession>W5LVN3</accession>
<reference evidence="3" key="3">
    <citation type="submission" date="2025-09" db="UniProtKB">
        <authorList>
            <consortium name="Ensembl"/>
        </authorList>
    </citation>
    <scope>IDENTIFICATION</scope>
</reference>
<dbReference type="HOGENOM" id="CLU_1590203_0_0_1"/>
<evidence type="ECO:0000313" key="3">
    <source>
        <dbReference type="Ensembl" id="ENSLOCP00000000190.1"/>
    </source>
</evidence>
<dbReference type="GeneTree" id="ENSGT00550000075140"/>
<dbReference type="OrthoDB" id="8985184at2759"/>
<dbReference type="Bgee" id="ENSLOCG00000000169">
    <property type="expression patterns" value="Expressed in liver and 4 other cell types or tissues"/>
</dbReference>
<dbReference type="STRING" id="7918.ENSLOCP00000000190"/>
<dbReference type="Ensembl" id="ENSLOCT00000000190.1">
    <property type="protein sequence ID" value="ENSLOCP00000000190.1"/>
    <property type="gene ID" value="ENSLOCG00000000169.1"/>
</dbReference>
<dbReference type="eggNOG" id="KOG2047">
    <property type="taxonomic scope" value="Eukaryota"/>
</dbReference>
<protein>
    <submittedName>
        <fullName evidence="3">Pre-mRNA-splicing factor SYF1-like</fullName>
    </submittedName>
</protein>
<dbReference type="KEGG" id="loc:107076458"/>
<proteinExistence type="predicted"/>
<evidence type="ECO:0000313" key="4">
    <source>
        <dbReference type="Proteomes" id="UP000018468"/>
    </source>
</evidence>
<dbReference type="Proteomes" id="UP000018468">
    <property type="component" value="Unassembled WGS sequence"/>
</dbReference>
<sequence>MANCARCLDVGIGVNSGWTMMHVGWRLSCPCLTPSLPLCSMCTGQQMTPGFWQTWKEFEIRHGNEDTIREMLRIKRSVQATYNTQVNFMSSQMLKASTSSTGTVSDLAPGQSGIDDMKMLEQKARQLAAEAEEDRPKPKDKILFVRSVYRRVPGLRPAAPGCSVPGQSQIF</sequence>
<evidence type="ECO:0000256" key="1">
    <source>
        <dbReference type="ARBA" id="ARBA00022737"/>
    </source>
</evidence>
<keyword evidence="4" id="KW-1185">Reference proteome</keyword>
<evidence type="ECO:0000259" key="2">
    <source>
        <dbReference type="Pfam" id="PF23231"/>
    </source>
</evidence>
<name>W5LVN3_LEPOC</name>
<reference evidence="4" key="1">
    <citation type="submission" date="2011-12" db="EMBL/GenBank/DDBJ databases">
        <title>The Draft Genome of Lepisosteus oculatus.</title>
        <authorList>
            <consortium name="The Broad Institute Genome Assembly &amp; Analysis Group"/>
            <consortium name="Computational R&amp;D Group"/>
            <consortium name="and Sequencing Platform"/>
            <person name="Di Palma F."/>
            <person name="Alfoldi J."/>
            <person name="Johnson J."/>
            <person name="Berlin A."/>
            <person name="Gnerre S."/>
            <person name="Jaffe D."/>
            <person name="MacCallum I."/>
            <person name="Young S."/>
            <person name="Walker B.J."/>
            <person name="Lander E.S."/>
            <person name="Lindblad-Toh K."/>
        </authorList>
    </citation>
    <scope>NUCLEOTIDE SEQUENCE [LARGE SCALE GENOMIC DNA]</scope>
</reference>
<dbReference type="KEGG" id="loc:107076457"/>
<keyword evidence="1" id="KW-0677">Repeat</keyword>
<feature type="domain" description="Pre-mRNA-splicing factor Syf1/CRNKL1-like C-terminal HAT-repeats" evidence="2">
    <location>
        <begin position="40"/>
        <end position="123"/>
    </location>
</feature>
<dbReference type="AlphaFoldDB" id="W5LVN3"/>
<dbReference type="InParanoid" id="W5LVN3"/>
<dbReference type="InterPro" id="IPR055430">
    <property type="entry name" value="HAT_Syf1_CNRKL1_C"/>
</dbReference>
<dbReference type="Pfam" id="PF23231">
    <property type="entry name" value="HAT_Syf1_CNRKL1_C"/>
    <property type="match status" value="1"/>
</dbReference>
<reference evidence="3" key="2">
    <citation type="submission" date="2025-08" db="UniProtKB">
        <authorList>
            <consortium name="Ensembl"/>
        </authorList>
    </citation>
    <scope>IDENTIFICATION</scope>
</reference>